<sequence>MDSFITLELCITDAMLSHSTPCVGSSCDDPKLSNSGSTIQSSLPVDLEHTSDTGSDANMGGLCVIA</sequence>
<dbReference type="AlphaFoldDB" id="A0A0D0BTK1"/>
<protein>
    <recommendedName>
        <fullName evidence="3">Pheromone</fullName>
    </recommendedName>
</protein>
<keyword evidence="2" id="KW-1185">Reference proteome</keyword>
<accession>A0A0D0BTK1</accession>
<evidence type="ECO:0008006" key="3">
    <source>
        <dbReference type="Google" id="ProtNLM"/>
    </source>
</evidence>
<dbReference type="Proteomes" id="UP000053593">
    <property type="component" value="Unassembled WGS sequence"/>
</dbReference>
<reference evidence="1 2" key="1">
    <citation type="submission" date="2014-04" db="EMBL/GenBank/DDBJ databases">
        <title>Evolutionary Origins and Diversification of the Mycorrhizal Mutualists.</title>
        <authorList>
            <consortium name="DOE Joint Genome Institute"/>
            <consortium name="Mycorrhizal Genomics Consortium"/>
            <person name="Kohler A."/>
            <person name="Kuo A."/>
            <person name="Nagy L.G."/>
            <person name="Floudas D."/>
            <person name="Copeland A."/>
            <person name="Barry K.W."/>
            <person name="Cichocki N."/>
            <person name="Veneault-Fourrey C."/>
            <person name="LaButti K."/>
            <person name="Lindquist E.A."/>
            <person name="Lipzen A."/>
            <person name="Lundell T."/>
            <person name="Morin E."/>
            <person name="Murat C."/>
            <person name="Riley R."/>
            <person name="Ohm R."/>
            <person name="Sun H."/>
            <person name="Tunlid A."/>
            <person name="Henrissat B."/>
            <person name="Grigoriev I.V."/>
            <person name="Hibbett D.S."/>
            <person name="Martin F."/>
        </authorList>
    </citation>
    <scope>NUCLEOTIDE SEQUENCE [LARGE SCALE GENOMIC DNA]</scope>
    <source>
        <strain evidence="1 2">FD-317 M1</strain>
    </source>
</reference>
<name>A0A0D0BTK1_9AGAR</name>
<gene>
    <name evidence="1" type="ORF">GYMLUDRAFT_262332</name>
</gene>
<evidence type="ECO:0000313" key="2">
    <source>
        <dbReference type="Proteomes" id="UP000053593"/>
    </source>
</evidence>
<organism evidence="1 2">
    <name type="scientific">Collybiopsis luxurians FD-317 M1</name>
    <dbReference type="NCBI Taxonomy" id="944289"/>
    <lineage>
        <taxon>Eukaryota</taxon>
        <taxon>Fungi</taxon>
        <taxon>Dikarya</taxon>
        <taxon>Basidiomycota</taxon>
        <taxon>Agaricomycotina</taxon>
        <taxon>Agaricomycetes</taxon>
        <taxon>Agaricomycetidae</taxon>
        <taxon>Agaricales</taxon>
        <taxon>Marasmiineae</taxon>
        <taxon>Omphalotaceae</taxon>
        <taxon>Collybiopsis</taxon>
        <taxon>Collybiopsis luxurians</taxon>
    </lineage>
</organism>
<evidence type="ECO:0000313" key="1">
    <source>
        <dbReference type="EMBL" id="KIK58756.1"/>
    </source>
</evidence>
<dbReference type="EMBL" id="KN834783">
    <property type="protein sequence ID" value="KIK58756.1"/>
    <property type="molecule type" value="Genomic_DNA"/>
</dbReference>
<dbReference type="HOGENOM" id="CLU_2831439_0_0_1"/>
<proteinExistence type="predicted"/>